<evidence type="ECO:0000313" key="4">
    <source>
        <dbReference type="Proteomes" id="UP000676386"/>
    </source>
</evidence>
<reference evidence="3 4" key="1">
    <citation type="submission" date="2021-04" db="EMBL/GenBank/DDBJ databases">
        <title>Chitinophaga sp. nov., isolated from the rhizosphere soil.</title>
        <authorList>
            <person name="He S."/>
        </authorList>
    </citation>
    <scope>NUCLEOTIDE SEQUENCE [LARGE SCALE GENOMIC DNA]</scope>
    <source>
        <strain evidence="3 4">2R12</strain>
    </source>
</reference>
<organism evidence="3 4">
    <name type="scientific">Chitinophaga hostae</name>
    <dbReference type="NCBI Taxonomy" id="2831022"/>
    <lineage>
        <taxon>Bacteria</taxon>
        <taxon>Pseudomonadati</taxon>
        <taxon>Bacteroidota</taxon>
        <taxon>Chitinophagia</taxon>
        <taxon>Chitinophagales</taxon>
        <taxon>Chitinophagaceae</taxon>
        <taxon>Chitinophaga</taxon>
    </lineage>
</organism>
<proteinExistence type="predicted"/>
<comment type="caution">
    <text evidence="3">The sequence shown here is derived from an EMBL/GenBank/DDBJ whole genome shotgun (WGS) entry which is preliminary data.</text>
</comment>
<evidence type="ECO:0000256" key="1">
    <source>
        <dbReference type="SAM" id="SignalP"/>
    </source>
</evidence>
<feature type="chain" id="PRO_5046778621" evidence="1">
    <location>
        <begin position="25"/>
        <end position="290"/>
    </location>
</feature>
<dbReference type="RefSeq" id="WP_211975767.1">
    <property type="nucleotide sequence ID" value="NZ_CBFHAM010000002.1"/>
</dbReference>
<feature type="signal peptide" evidence="1">
    <location>
        <begin position="1"/>
        <end position="24"/>
    </location>
</feature>
<keyword evidence="1" id="KW-0732">Signal</keyword>
<dbReference type="Pfam" id="PF06283">
    <property type="entry name" value="ThuA"/>
    <property type="match status" value="1"/>
</dbReference>
<feature type="domain" description="ThuA-like" evidence="2">
    <location>
        <begin position="80"/>
        <end position="266"/>
    </location>
</feature>
<dbReference type="InterPro" id="IPR029062">
    <property type="entry name" value="Class_I_gatase-like"/>
</dbReference>
<gene>
    <name evidence="3" type="ORF">KE626_25100</name>
</gene>
<name>A0ABS5J6F4_9BACT</name>
<evidence type="ECO:0000313" key="3">
    <source>
        <dbReference type="EMBL" id="MBS0030628.1"/>
    </source>
</evidence>
<sequence length="290" mass="32272">MKKFFAYLLCLVIASVTSASSLFAQSSKKNKKPLVVFVTGDHEYSSEETMPLIAAALEKDYGMKTIVLKASPDYNSEENIPGLEALEKADLAVFFLRWRRLPPGQLAYIDAYLKSGKPVMGFRTTTHAFHFPEGHASEKWNAFGEFALNAPPGWGGAAKHTHYGHESSTDVSIIPEQAANPILTGVAGNFHVRSWLYRVLPDYPVKGSTWLLMGKAVNPDKEAIENPVAWTGTNTFGGRVFMTTMGHPEDFTQEPFQRLVINAVHYELGLKIPQKWKGKINIQVPYRVAK</sequence>
<protein>
    <submittedName>
        <fullName evidence="3">ThuA domain-containing protein</fullName>
    </submittedName>
</protein>
<dbReference type="InterPro" id="IPR029010">
    <property type="entry name" value="ThuA-like"/>
</dbReference>
<evidence type="ECO:0000259" key="2">
    <source>
        <dbReference type="Pfam" id="PF06283"/>
    </source>
</evidence>
<dbReference type="SUPFAM" id="SSF52317">
    <property type="entry name" value="Class I glutamine amidotransferase-like"/>
    <property type="match status" value="1"/>
</dbReference>
<dbReference type="Proteomes" id="UP000676386">
    <property type="component" value="Unassembled WGS sequence"/>
</dbReference>
<keyword evidence="4" id="KW-1185">Reference proteome</keyword>
<dbReference type="EMBL" id="JAGTXB010000016">
    <property type="protein sequence ID" value="MBS0030628.1"/>
    <property type="molecule type" value="Genomic_DNA"/>
</dbReference>
<accession>A0ABS5J6F4</accession>
<dbReference type="Gene3D" id="3.40.50.880">
    <property type="match status" value="1"/>
</dbReference>